<dbReference type="SMART" id="SM00320">
    <property type="entry name" value="WD40"/>
    <property type="match status" value="14"/>
</dbReference>
<dbReference type="EMBL" id="JAMPLM010000002">
    <property type="protein sequence ID" value="MEP1057362.1"/>
    <property type="molecule type" value="Genomic_DNA"/>
</dbReference>
<dbReference type="Gene3D" id="3.40.50.300">
    <property type="entry name" value="P-loop containing nucleotide triphosphate hydrolases"/>
    <property type="match status" value="1"/>
</dbReference>
<feature type="repeat" description="WD" evidence="3">
    <location>
        <begin position="836"/>
        <end position="877"/>
    </location>
</feature>
<protein>
    <submittedName>
        <fullName evidence="6">NB-ARC domain-containing protein</fullName>
    </submittedName>
</protein>
<evidence type="ECO:0000256" key="2">
    <source>
        <dbReference type="ARBA" id="ARBA00022737"/>
    </source>
</evidence>
<sequence>MLTLPDTFIAEVATRHGVTHTELEALVLALADRPGAEIAKTLEISEAAVRKRLGESYKKFRIEVGGNKKLNHLKQKLLVEYEAQQPAQSEIYQDWGEAVDVEDFCGREAELTELDEWIVGDAIGSNRAANRCRLVVVLGIGGIGKTTLAARIAQRVQYDFKYLIWRSLRNAPPLTDTLAELLKFLPSGSDDLPDDENSRILRLLQVLREHRCLIILDNVESILRSGEGKDYDRAGEYKDGYEMYGYLFKKLGETAHQSCLLLTSREKPKDAAALEGKNLPVKVLQLDGLNQAEARLIFKDKGLDGSDAELGELVDRYSGNPLALKIVATTIYDLFNNTVADFLAQIKQETAVYGDIRALLDQQFERLSNLEKRVMYWLAINRNPVSLAALRQDIPIPESSMRLLEAVESLSRRSLITGQSDSGKLGQLPVIMEYITEQLIEQITTEIEQLLEQTEEAVLSWKKLRFLNSYALVKAEALDHIRKAQEKEILAPIKTKLLDLYEADLEASIRRSFDRLRGQSFAKKGYAVGNLINLLCQIQSSYPQADLSGRDFSALTIWRAYLKNVKLQDTSFTNADLSGSVFAEILGLASLVSVQYSPDGNFFATGVGDGEIRLWQAADNKQIQLYKGHTAWVWALAFSPDSKRLVSGSADYRIKIWDVQTGVCLHTLNQHGSKVYSVAFSPDGKTIASASEDQTIKLWDAASGDCRVTLKEHTGWVWSVAFNPIDSHRLVSSSADGSIKLWDSQGKCLKTLLGHTSQVYSVRFSPNGQILASSSEDQTVKLWDIHTGQCFGTLKGHSKKVYAVRFSPDGKTLASSGEDRTIRLWNSQSSECLKVLTGHVSQVWSISFSPDSRTLLSSSDDQAVRLWDATNGKLLNVLQGYLRGVYAVAFSADGQTAASAGDDNIVRLWNIHHDQHGTLQEPKSRGRLRSIAFNPTEPILATGGSDNIIRLWDLSDRQSQRCQTLEGHTNWIWTVSFSPDGRLLASSSEDRTIRLWDITTEQCLKTLEGHTHWVWTVAFSLDGQILASGGADSKVKLWDVATGQCVKTLADHEEIVWAVAFSPDGCTIASGSEDQTIKLWDVATGNSIQTLKDHTKQVYAIAFSPDGRLLASGSGDATVKLWDVSTGACLDTLRWGHTAAIRSVAFSPDSTLLVSGSEDGSVQLWDVQKCSRLRQLKFDRIYEGMDITGVTGLTEAQKSSLKALGAVESEVSGRSQLDG</sequence>
<dbReference type="Gene3D" id="2.130.10.10">
    <property type="entry name" value="YVTN repeat-like/Quinoprotein amine dehydrogenase"/>
    <property type="match status" value="6"/>
</dbReference>
<feature type="repeat" description="WD" evidence="3">
    <location>
        <begin position="591"/>
        <end position="625"/>
    </location>
</feature>
<dbReference type="InterPro" id="IPR020472">
    <property type="entry name" value="WD40_PAC1"/>
</dbReference>
<dbReference type="CDD" id="cd00200">
    <property type="entry name" value="WD40"/>
    <property type="match status" value="2"/>
</dbReference>
<feature type="repeat" description="WD" evidence="3">
    <location>
        <begin position="668"/>
        <end position="709"/>
    </location>
</feature>
<evidence type="ECO:0000256" key="1">
    <source>
        <dbReference type="ARBA" id="ARBA00022574"/>
    </source>
</evidence>
<dbReference type="InterPro" id="IPR055442">
    <property type="entry name" value="Beta-prop_EML-like_2nd"/>
</dbReference>
<feature type="repeat" description="WD" evidence="3">
    <location>
        <begin position="878"/>
        <end position="911"/>
    </location>
</feature>
<feature type="domain" description="NB-ARC" evidence="4">
    <location>
        <begin position="133"/>
        <end position="219"/>
    </location>
</feature>
<feature type="repeat" description="WD" evidence="3">
    <location>
        <begin position="965"/>
        <end position="1006"/>
    </location>
</feature>
<keyword evidence="7" id="KW-1185">Reference proteome</keyword>
<accession>A0ABV0KE62</accession>
<dbReference type="InterPro" id="IPR002182">
    <property type="entry name" value="NB-ARC"/>
</dbReference>
<dbReference type="Pfam" id="PF23414">
    <property type="entry name" value="Beta-prop_EML_2"/>
    <property type="match status" value="1"/>
</dbReference>
<dbReference type="PANTHER" id="PTHR19848">
    <property type="entry name" value="WD40 REPEAT PROTEIN"/>
    <property type="match status" value="1"/>
</dbReference>
<dbReference type="Pfam" id="PF00931">
    <property type="entry name" value="NB-ARC"/>
    <property type="match status" value="1"/>
</dbReference>
<dbReference type="PANTHER" id="PTHR19848:SF8">
    <property type="entry name" value="F-BOX AND WD REPEAT DOMAIN CONTAINING 7"/>
    <property type="match status" value="1"/>
</dbReference>
<dbReference type="InterPro" id="IPR001680">
    <property type="entry name" value="WD40_rpt"/>
</dbReference>
<organism evidence="6 7">
    <name type="scientific">Stenomitos frigidus AS-A4</name>
    <dbReference type="NCBI Taxonomy" id="2933935"/>
    <lineage>
        <taxon>Bacteria</taxon>
        <taxon>Bacillati</taxon>
        <taxon>Cyanobacteriota</taxon>
        <taxon>Cyanophyceae</taxon>
        <taxon>Leptolyngbyales</taxon>
        <taxon>Leptolyngbyaceae</taxon>
        <taxon>Stenomitos</taxon>
    </lineage>
</organism>
<dbReference type="InterPro" id="IPR019775">
    <property type="entry name" value="WD40_repeat_CS"/>
</dbReference>
<evidence type="ECO:0000256" key="3">
    <source>
        <dbReference type="PROSITE-ProRule" id="PRU00221"/>
    </source>
</evidence>
<feature type="repeat" description="WD" evidence="3">
    <location>
        <begin position="1134"/>
        <end position="1175"/>
    </location>
</feature>
<dbReference type="PRINTS" id="PR00320">
    <property type="entry name" value="GPROTEINBRPT"/>
</dbReference>
<dbReference type="Gene3D" id="2.160.20.80">
    <property type="entry name" value="E3 ubiquitin-protein ligase SopA"/>
    <property type="match status" value="1"/>
</dbReference>
<evidence type="ECO:0000259" key="4">
    <source>
        <dbReference type="Pfam" id="PF00931"/>
    </source>
</evidence>
<dbReference type="PROSITE" id="PS50082">
    <property type="entry name" value="WD_REPEATS_2"/>
    <property type="match status" value="14"/>
</dbReference>
<dbReference type="InterPro" id="IPR027417">
    <property type="entry name" value="P-loop_NTPase"/>
</dbReference>
<dbReference type="Pfam" id="PF00400">
    <property type="entry name" value="WD40"/>
    <property type="match status" value="10"/>
</dbReference>
<dbReference type="PROSITE" id="PS00678">
    <property type="entry name" value="WD_REPEATS_1"/>
    <property type="match status" value="12"/>
</dbReference>
<feature type="repeat" description="WD" evidence="3">
    <location>
        <begin position="1049"/>
        <end position="1090"/>
    </location>
</feature>
<dbReference type="InterPro" id="IPR036322">
    <property type="entry name" value="WD40_repeat_dom_sf"/>
</dbReference>
<evidence type="ECO:0000313" key="6">
    <source>
        <dbReference type="EMBL" id="MEP1057362.1"/>
    </source>
</evidence>
<reference evidence="6 7" key="1">
    <citation type="submission" date="2022-04" db="EMBL/GenBank/DDBJ databases">
        <title>Positive selection, recombination, and allopatry shape intraspecific diversity of widespread and dominant cyanobacteria.</title>
        <authorList>
            <person name="Wei J."/>
            <person name="Shu W."/>
            <person name="Hu C."/>
        </authorList>
    </citation>
    <scope>NUCLEOTIDE SEQUENCE [LARGE SCALE GENOMIC DNA]</scope>
    <source>
        <strain evidence="6 7">AS-A4</strain>
    </source>
</reference>
<dbReference type="SUPFAM" id="SSF50978">
    <property type="entry name" value="WD40 repeat-like"/>
    <property type="match status" value="2"/>
</dbReference>
<proteinExistence type="predicted"/>
<keyword evidence="1 3" id="KW-0853">WD repeat</keyword>
<dbReference type="PROSITE" id="PS50294">
    <property type="entry name" value="WD_REPEATS_REGION"/>
    <property type="match status" value="13"/>
</dbReference>
<feature type="repeat" description="WD" evidence="3">
    <location>
        <begin position="794"/>
        <end position="835"/>
    </location>
</feature>
<dbReference type="RefSeq" id="WP_190450330.1">
    <property type="nucleotide sequence ID" value="NZ_JAMPLM010000002.1"/>
</dbReference>
<dbReference type="PRINTS" id="PR00364">
    <property type="entry name" value="DISEASERSIST"/>
</dbReference>
<feature type="repeat" description="WD" evidence="3">
    <location>
        <begin position="1007"/>
        <end position="1048"/>
    </location>
</feature>
<feature type="domain" description="EML-like second beta-propeller" evidence="5">
    <location>
        <begin position="1014"/>
        <end position="1175"/>
    </location>
</feature>
<gene>
    <name evidence="6" type="ORF">NDI38_02865</name>
</gene>
<evidence type="ECO:0000313" key="7">
    <source>
        <dbReference type="Proteomes" id="UP001476950"/>
    </source>
</evidence>
<dbReference type="InterPro" id="IPR015943">
    <property type="entry name" value="WD40/YVTN_repeat-like_dom_sf"/>
</dbReference>
<evidence type="ECO:0000259" key="5">
    <source>
        <dbReference type="Pfam" id="PF23414"/>
    </source>
</evidence>
<name>A0ABV0KE62_9CYAN</name>
<feature type="repeat" description="WD" evidence="3">
    <location>
        <begin position="1091"/>
        <end position="1132"/>
    </location>
</feature>
<feature type="repeat" description="WD" evidence="3">
    <location>
        <begin position="710"/>
        <end position="743"/>
    </location>
</feature>
<dbReference type="SUPFAM" id="SSF52540">
    <property type="entry name" value="P-loop containing nucleoside triphosphate hydrolases"/>
    <property type="match status" value="1"/>
</dbReference>
<dbReference type="SUPFAM" id="SSF141571">
    <property type="entry name" value="Pentapeptide repeat-like"/>
    <property type="match status" value="1"/>
</dbReference>
<feature type="repeat" description="WD" evidence="3">
    <location>
        <begin position="928"/>
        <end position="962"/>
    </location>
</feature>
<keyword evidence="2" id="KW-0677">Repeat</keyword>
<feature type="repeat" description="WD" evidence="3">
    <location>
        <begin position="752"/>
        <end position="793"/>
    </location>
</feature>
<comment type="caution">
    <text evidence="6">The sequence shown here is derived from an EMBL/GenBank/DDBJ whole genome shotgun (WGS) entry which is preliminary data.</text>
</comment>
<dbReference type="Proteomes" id="UP001476950">
    <property type="component" value="Unassembled WGS sequence"/>
</dbReference>
<feature type="repeat" description="WD" evidence="3">
    <location>
        <begin position="626"/>
        <end position="667"/>
    </location>
</feature>